<dbReference type="RefSeq" id="WP_218871440.1">
    <property type="nucleotide sequence ID" value="NZ_JACCBU010000001.1"/>
</dbReference>
<feature type="transmembrane region" description="Helical" evidence="1">
    <location>
        <begin position="49"/>
        <end position="70"/>
    </location>
</feature>
<organism evidence="3 4">
    <name type="scientific">Microlunatus parietis</name>
    <dbReference type="NCBI Taxonomy" id="682979"/>
    <lineage>
        <taxon>Bacteria</taxon>
        <taxon>Bacillati</taxon>
        <taxon>Actinomycetota</taxon>
        <taxon>Actinomycetes</taxon>
        <taxon>Propionibacteriales</taxon>
        <taxon>Propionibacteriaceae</taxon>
        <taxon>Microlunatus</taxon>
    </lineage>
</organism>
<accession>A0A7Y9LCZ2</accession>
<evidence type="ECO:0000313" key="4">
    <source>
        <dbReference type="Proteomes" id="UP000569914"/>
    </source>
</evidence>
<sequence length="186" mass="19666">MSAAALRRWGEGRSGLIMAAILAGFATYLIIGVAVMEIPEGTDPPGPEVFPMIIAIAGYVIAVLLAVSWLRTPTPAKPATYTEDDDVSDEERREAEAAAQVPYRAFSDWPSLAWAFGGFAAFAALLEFAGWIIAAALLFWCVARAMGSRRPLFDLTLALTVSSLVYLAFDVALGLNLPSGILGGGA</sequence>
<dbReference type="Pfam" id="PF07331">
    <property type="entry name" value="TctB"/>
    <property type="match status" value="1"/>
</dbReference>
<dbReference type="AlphaFoldDB" id="A0A7Y9LCZ2"/>
<keyword evidence="1" id="KW-1133">Transmembrane helix</keyword>
<keyword evidence="4" id="KW-1185">Reference proteome</keyword>
<dbReference type="Proteomes" id="UP000569914">
    <property type="component" value="Unassembled WGS sequence"/>
</dbReference>
<evidence type="ECO:0000313" key="3">
    <source>
        <dbReference type="EMBL" id="NYE72358.1"/>
    </source>
</evidence>
<reference evidence="3 4" key="1">
    <citation type="submission" date="2020-07" db="EMBL/GenBank/DDBJ databases">
        <title>Sequencing the genomes of 1000 actinobacteria strains.</title>
        <authorList>
            <person name="Klenk H.-P."/>
        </authorList>
    </citation>
    <scope>NUCLEOTIDE SEQUENCE [LARGE SCALE GENOMIC DNA]</scope>
    <source>
        <strain evidence="3 4">DSM 22083</strain>
    </source>
</reference>
<name>A0A7Y9LCZ2_9ACTN</name>
<keyword evidence="1" id="KW-0812">Transmembrane</keyword>
<proteinExistence type="predicted"/>
<feature type="transmembrane region" description="Helical" evidence="1">
    <location>
        <begin position="112"/>
        <end position="140"/>
    </location>
</feature>
<feature type="transmembrane region" description="Helical" evidence="1">
    <location>
        <begin position="152"/>
        <end position="169"/>
    </location>
</feature>
<feature type="domain" description="DUF1468" evidence="2">
    <location>
        <begin position="17"/>
        <end position="178"/>
    </location>
</feature>
<feature type="transmembrane region" description="Helical" evidence="1">
    <location>
        <begin position="16"/>
        <end position="37"/>
    </location>
</feature>
<evidence type="ECO:0000259" key="2">
    <source>
        <dbReference type="Pfam" id="PF07331"/>
    </source>
</evidence>
<dbReference type="InterPro" id="IPR009936">
    <property type="entry name" value="DUF1468"/>
</dbReference>
<evidence type="ECO:0000256" key="1">
    <source>
        <dbReference type="SAM" id="Phobius"/>
    </source>
</evidence>
<gene>
    <name evidence="3" type="ORF">BKA15_003687</name>
</gene>
<dbReference type="EMBL" id="JACCBU010000001">
    <property type="protein sequence ID" value="NYE72358.1"/>
    <property type="molecule type" value="Genomic_DNA"/>
</dbReference>
<comment type="caution">
    <text evidence="3">The sequence shown here is derived from an EMBL/GenBank/DDBJ whole genome shotgun (WGS) entry which is preliminary data.</text>
</comment>
<keyword evidence="1" id="KW-0472">Membrane</keyword>
<protein>
    <submittedName>
        <fullName evidence="3">Putative tricarboxylic transport membrane protein</fullName>
    </submittedName>
</protein>